<dbReference type="Proteomes" id="UP001162734">
    <property type="component" value="Chromosome"/>
</dbReference>
<sequence>MKRVLLFDIDGTLVSTGAGRRALERSLGDHLGAARALAPGETWLAGMRLDGMTDRLIVREALLALGLAYDAALCARVLAGYVAHLREEIQGPGYRVLPGVAALLPRLAAAGALVGLCTGNLAEGARVKLARGALDHHFGFEPPGVYGFAEDAEAREEIVAAALRRASARLGRTVRPEEALVVGDTPRDVTAARACGVATLAVATGRFTAAELLEAGAAHAVASLDAPEALRILLCD</sequence>
<dbReference type="InterPro" id="IPR023198">
    <property type="entry name" value="PGP-like_dom2"/>
</dbReference>
<dbReference type="SUPFAM" id="SSF56784">
    <property type="entry name" value="HAD-like"/>
    <property type="match status" value="1"/>
</dbReference>
<organism evidence="5 6">
    <name type="scientific">Anaeromyxobacter paludicola</name>
    <dbReference type="NCBI Taxonomy" id="2918171"/>
    <lineage>
        <taxon>Bacteria</taxon>
        <taxon>Pseudomonadati</taxon>
        <taxon>Myxococcota</taxon>
        <taxon>Myxococcia</taxon>
        <taxon>Myxococcales</taxon>
        <taxon>Cystobacterineae</taxon>
        <taxon>Anaeromyxobacteraceae</taxon>
        <taxon>Anaeromyxobacter</taxon>
    </lineage>
</organism>
<evidence type="ECO:0000256" key="2">
    <source>
        <dbReference type="ARBA" id="ARBA00004818"/>
    </source>
</evidence>
<dbReference type="InterPro" id="IPR036412">
    <property type="entry name" value="HAD-like_sf"/>
</dbReference>
<dbReference type="SFLD" id="SFLDS00003">
    <property type="entry name" value="Haloacid_Dehalogenase"/>
    <property type="match status" value="1"/>
</dbReference>
<dbReference type="EC" id="3.1.3.18" evidence="4"/>
<gene>
    <name evidence="5" type="ORF">AMPC_21110</name>
</gene>
<dbReference type="PANTHER" id="PTHR43434:SF1">
    <property type="entry name" value="PHOSPHOGLYCOLATE PHOSPHATASE"/>
    <property type="match status" value="1"/>
</dbReference>
<dbReference type="SFLD" id="SFLDG01129">
    <property type="entry name" value="C1.5:_HAD__Beta-PGM__Phosphata"/>
    <property type="match status" value="1"/>
</dbReference>
<dbReference type="PROSITE" id="PS01228">
    <property type="entry name" value="COF_1"/>
    <property type="match status" value="1"/>
</dbReference>
<protein>
    <recommendedName>
        <fullName evidence="4">phosphoglycolate phosphatase</fullName>
        <ecNumber evidence="4">3.1.3.18</ecNumber>
    </recommendedName>
</protein>
<dbReference type="Gene3D" id="1.10.150.240">
    <property type="entry name" value="Putative phosphatase, domain 2"/>
    <property type="match status" value="1"/>
</dbReference>
<dbReference type="Pfam" id="PF00702">
    <property type="entry name" value="Hydrolase"/>
    <property type="match status" value="1"/>
</dbReference>
<dbReference type="Gene3D" id="3.40.50.1000">
    <property type="entry name" value="HAD superfamily/HAD-like"/>
    <property type="match status" value="1"/>
</dbReference>
<name>A0ABN6NAQ1_9BACT</name>
<dbReference type="InterPro" id="IPR050155">
    <property type="entry name" value="HAD-like_hydrolase_sf"/>
</dbReference>
<evidence type="ECO:0000256" key="4">
    <source>
        <dbReference type="ARBA" id="ARBA00013078"/>
    </source>
</evidence>
<reference evidence="6" key="1">
    <citation type="journal article" date="2022" name="Int. J. Syst. Evol. Microbiol.">
        <title>Anaeromyxobacter oryzae sp. nov., Anaeromyxobacter diazotrophicus sp. nov. and Anaeromyxobacter paludicola sp. nov., isolated from paddy soils.</title>
        <authorList>
            <person name="Itoh H."/>
            <person name="Xu Z."/>
            <person name="Mise K."/>
            <person name="Masuda Y."/>
            <person name="Ushijima N."/>
            <person name="Hayakawa C."/>
            <person name="Shiratori Y."/>
            <person name="Senoo K."/>
        </authorList>
    </citation>
    <scope>NUCLEOTIDE SEQUENCE [LARGE SCALE GENOMIC DNA]</scope>
    <source>
        <strain evidence="6">Red630</strain>
    </source>
</reference>
<comment type="similarity">
    <text evidence="3">Belongs to the HAD-like hydrolase superfamily. CbbY/CbbZ/Gph/YieH family.</text>
</comment>
<comment type="pathway">
    <text evidence="2">Organic acid metabolism; glycolate biosynthesis; glycolate from 2-phosphoglycolate: step 1/1.</text>
</comment>
<dbReference type="InterPro" id="IPR023214">
    <property type="entry name" value="HAD_sf"/>
</dbReference>
<comment type="catalytic activity">
    <reaction evidence="1">
        <text>2-phosphoglycolate + H2O = glycolate + phosphate</text>
        <dbReference type="Rhea" id="RHEA:14369"/>
        <dbReference type="ChEBI" id="CHEBI:15377"/>
        <dbReference type="ChEBI" id="CHEBI:29805"/>
        <dbReference type="ChEBI" id="CHEBI:43474"/>
        <dbReference type="ChEBI" id="CHEBI:58033"/>
        <dbReference type="EC" id="3.1.3.18"/>
    </reaction>
</comment>
<dbReference type="RefSeq" id="WP_248340563.1">
    <property type="nucleotide sequence ID" value="NZ_AP025592.1"/>
</dbReference>
<evidence type="ECO:0000313" key="6">
    <source>
        <dbReference type="Proteomes" id="UP001162734"/>
    </source>
</evidence>
<dbReference type="PANTHER" id="PTHR43434">
    <property type="entry name" value="PHOSPHOGLYCOLATE PHOSPHATASE"/>
    <property type="match status" value="1"/>
</dbReference>
<proteinExistence type="inferred from homology"/>
<evidence type="ECO:0000256" key="1">
    <source>
        <dbReference type="ARBA" id="ARBA00000830"/>
    </source>
</evidence>
<evidence type="ECO:0000256" key="3">
    <source>
        <dbReference type="ARBA" id="ARBA00006171"/>
    </source>
</evidence>
<evidence type="ECO:0000313" key="5">
    <source>
        <dbReference type="EMBL" id="BDG08998.1"/>
    </source>
</evidence>
<keyword evidence="6" id="KW-1185">Reference proteome</keyword>
<accession>A0ABN6NAQ1</accession>
<dbReference type="EMBL" id="AP025592">
    <property type="protein sequence ID" value="BDG08998.1"/>
    <property type="molecule type" value="Genomic_DNA"/>
</dbReference>